<name>A0A926F2I5_9FIRM</name>
<feature type="transmembrane region" description="Helical" evidence="7">
    <location>
        <begin position="12"/>
        <end position="31"/>
    </location>
</feature>
<dbReference type="SUPFAM" id="SSF161111">
    <property type="entry name" value="Cation efflux protein transmembrane domain-like"/>
    <property type="match status" value="1"/>
</dbReference>
<keyword evidence="3" id="KW-0813">Transport</keyword>
<evidence type="ECO:0000256" key="7">
    <source>
        <dbReference type="SAM" id="Phobius"/>
    </source>
</evidence>
<dbReference type="AlphaFoldDB" id="A0A926F2I5"/>
<dbReference type="InterPro" id="IPR058533">
    <property type="entry name" value="Cation_efflux_TM"/>
</dbReference>
<dbReference type="GO" id="GO:0008324">
    <property type="term" value="F:monoatomic cation transmembrane transporter activity"/>
    <property type="evidence" value="ECO:0007669"/>
    <property type="project" value="InterPro"/>
</dbReference>
<evidence type="ECO:0000256" key="5">
    <source>
        <dbReference type="ARBA" id="ARBA00022989"/>
    </source>
</evidence>
<evidence type="ECO:0000256" key="6">
    <source>
        <dbReference type="ARBA" id="ARBA00023136"/>
    </source>
</evidence>
<dbReference type="InterPro" id="IPR036837">
    <property type="entry name" value="Cation_efflux_CTD_sf"/>
</dbReference>
<organism evidence="10 11">
    <name type="scientific">Wansuia hejianensis</name>
    <dbReference type="NCBI Taxonomy" id="2763667"/>
    <lineage>
        <taxon>Bacteria</taxon>
        <taxon>Bacillati</taxon>
        <taxon>Bacillota</taxon>
        <taxon>Clostridia</taxon>
        <taxon>Lachnospirales</taxon>
        <taxon>Lachnospiraceae</taxon>
        <taxon>Wansuia</taxon>
    </lineage>
</organism>
<evidence type="ECO:0000313" key="11">
    <source>
        <dbReference type="Proteomes" id="UP000601522"/>
    </source>
</evidence>
<accession>A0A926F2I5</accession>
<feature type="transmembrane region" description="Helical" evidence="7">
    <location>
        <begin position="112"/>
        <end position="133"/>
    </location>
</feature>
<dbReference type="PANTHER" id="PTHR43840">
    <property type="entry name" value="MITOCHONDRIAL METAL TRANSPORTER 1-RELATED"/>
    <property type="match status" value="1"/>
</dbReference>
<dbReference type="InterPro" id="IPR050291">
    <property type="entry name" value="CDF_Transporter"/>
</dbReference>
<feature type="domain" description="Cation efflux protein cytoplasmic" evidence="9">
    <location>
        <begin position="210"/>
        <end position="286"/>
    </location>
</feature>
<dbReference type="GO" id="GO:0016020">
    <property type="term" value="C:membrane"/>
    <property type="evidence" value="ECO:0007669"/>
    <property type="project" value="UniProtKB-SubCell"/>
</dbReference>
<dbReference type="Gene3D" id="3.30.70.1350">
    <property type="entry name" value="Cation efflux protein, cytoplasmic domain"/>
    <property type="match status" value="1"/>
</dbReference>
<dbReference type="InterPro" id="IPR002524">
    <property type="entry name" value="Cation_efflux"/>
</dbReference>
<keyword evidence="4 7" id="KW-0812">Transmembrane</keyword>
<feature type="transmembrane region" description="Helical" evidence="7">
    <location>
        <begin position="37"/>
        <end position="58"/>
    </location>
</feature>
<evidence type="ECO:0000259" key="8">
    <source>
        <dbReference type="Pfam" id="PF01545"/>
    </source>
</evidence>
<evidence type="ECO:0000259" key="9">
    <source>
        <dbReference type="Pfam" id="PF16916"/>
    </source>
</evidence>
<dbReference type="Gene3D" id="1.20.1510.10">
    <property type="entry name" value="Cation efflux protein transmembrane domain"/>
    <property type="match status" value="1"/>
</dbReference>
<feature type="domain" description="Cation efflux protein transmembrane" evidence="8">
    <location>
        <begin position="12"/>
        <end position="204"/>
    </location>
</feature>
<dbReference type="PANTHER" id="PTHR43840:SF15">
    <property type="entry name" value="MITOCHONDRIAL METAL TRANSPORTER 1-RELATED"/>
    <property type="match status" value="1"/>
</dbReference>
<dbReference type="Proteomes" id="UP000601522">
    <property type="component" value="Unassembled WGS sequence"/>
</dbReference>
<protein>
    <submittedName>
        <fullName evidence="10">Cation transporter</fullName>
    </submittedName>
</protein>
<evidence type="ECO:0000256" key="4">
    <source>
        <dbReference type="ARBA" id="ARBA00022692"/>
    </source>
</evidence>
<dbReference type="NCBIfam" id="TIGR01297">
    <property type="entry name" value="CDF"/>
    <property type="match status" value="1"/>
</dbReference>
<evidence type="ECO:0000256" key="1">
    <source>
        <dbReference type="ARBA" id="ARBA00004141"/>
    </source>
</evidence>
<evidence type="ECO:0000256" key="2">
    <source>
        <dbReference type="ARBA" id="ARBA00008114"/>
    </source>
</evidence>
<reference evidence="10 11" key="1">
    <citation type="submission" date="2020-08" db="EMBL/GenBank/DDBJ databases">
        <title>Genome public.</title>
        <authorList>
            <person name="Liu C."/>
            <person name="Sun Q."/>
        </authorList>
    </citation>
    <scope>NUCLEOTIDE SEQUENCE [LARGE SCALE GENOMIC DNA]</scope>
    <source>
        <strain evidence="10 11">NSJ-26</strain>
    </source>
</reference>
<evidence type="ECO:0000313" key="10">
    <source>
        <dbReference type="EMBL" id="MBC8590749.1"/>
    </source>
</evidence>
<dbReference type="InterPro" id="IPR027470">
    <property type="entry name" value="Cation_efflux_CTD"/>
</dbReference>
<comment type="caution">
    <text evidence="10">The sequence shown here is derived from an EMBL/GenBank/DDBJ whole genome shotgun (WGS) entry which is preliminary data.</text>
</comment>
<keyword evidence="5 7" id="KW-1133">Transmembrane helix</keyword>
<proteinExistence type="inferred from homology"/>
<evidence type="ECO:0000256" key="3">
    <source>
        <dbReference type="ARBA" id="ARBA00022448"/>
    </source>
</evidence>
<comment type="subcellular location">
    <subcellularLocation>
        <location evidence="1">Membrane</location>
        <topology evidence="1">Multi-pass membrane protein</topology>
    </subcellularLocation>
</comment>
<dbReference type="InterPro" id="IPR027469">
    <property type="entry name" value="Cation_efflux_TMD_sf"/>
</dbReference>
<dbReference type="Pfam" id="PF16916">
    <property type="entry name" value="ZT_dimer"/>
    <property type="match status" value="1"/>
</dbReference>
<keyword evidence="11" id="KW-1185">Reference proteome</keyword>
<keyword evidence="6 7" id="KW-0472">Membrane</keyword>
<dbReference type="Pfam" id="PF01545">
    <property type="entry name" value="Cation_efflux"/>
    <property type="match status" value="1"/>
</dbReference>
<dbReference type="SUPFAM" id="SSF160240">
    <property type="entry name" value="Cation efflux protein cytoplasmic domain-like"/>
    <property type="match status" value="1"/>
</dbReference>
<dbReference type="RefSeq" id="WP_249323584.1">
    <property type="nucleotide sequence ID" value="NZ_JACRTK010000002.1"/>
</dbReference>
<sequence length="288" mass="31714">MENYKLGVKASIVTVVVNIILSIIKIAAGIIGNSKAMLADGVHTLSDVLTTFVVLIGLKVSSKEADEQHPYGHEKYESIFAKLLSLLLLLTGIYIGYESFKSLLYGNLEKPSSIALISAIISIISKELMYIYTIRVAKKIKSISMEADAWHHRSDALSSIGTFVGILGARLGLSALDPIAGVIVSIFVIKVGADLYLKSIRELVDESADNRIIKEIKELIYNTDGVKGIKNLKTRTFGNRIYVDLEIFVDSDITVKEGHDIAEEVHDVLEGTIEDIKHCMVHIEPFIK</sequence>
<comment type="similarity">
    <text evidence="2">Belongs to the cation diffusion facilitator (CDF) transporter (TC 2.A.4) family.</text>
</comment>
<gene>
    <name evidence="10" type="ORF">H8689_06325</name>
</gene>
<dbReference type="EMBL" id="JACRTK010000002">
    <property type="protein sequence ID" value="MBC8590749.1"/>
    <property type="molecule type" value="Genomic_DNA"/>
</dbReference>
<feature type="transmembrane region" description="Helical" evidence="7">
    <location>
        <begin position="79"/>
        <end position="97"/>
    </location>
</feature>
<dbReference type="FunFam" id="1.20.1510.10:FF:000006">
    <property type="entry name" value="Divalent cation efflux transporter"/>
    <property type="match status" value="1"/>
</dbReference>